<evidence type="ECO:0000313" key="1">
    <source>
        <dbReference type="EMBL" id="ARN85195.1"/>
    </source>
</evidence>
<sequence length="460" mass="53847">MQILHATFWCFLFFVLYIPSALSSSGFRYHDTPFEQTESESSNEYKLRCKIHHVLETLADRERAKRRRENPSYDPYTEESIEESQVTWKAWSELDVATDLNDLLNSIRKFKVAETLKTIDNFSQQYAIYWWIRSGDQQEWQLKATEILASRKSKFVENIHGFYEIKDDEDTIIAVFKPRLNDEPNDYANKRSVDREELYYQLAEAAGLHTVVAPAARIFTSIAGQSPIIRYKHLSGTLEKYIALKPKDYEENGTSVLKLFFQKARQMIPFQNPPYGNTLSFENAFRAIQLLTEPELANAFLKSFDQEHISLHFLTWYLLYHRDLHNSNCQITLISDTQSKLIQIDTEHSLTESVSMRAHEPVNPNWTTLPFFLYLPHIDSPLTTHAIEIVKGWSAERFLSIIKLSQTAFSKDDIESLKTRLFNIKDLLNNTEHETSTMRELYQKLTEMHPHQQWDVPSKN</sequence>
<reference evidence="1 2" key="1">
    <citation type="submission" date="2014-06" db="EMBL/GenBank/DDBJ databases">
        <title>The genome of the endonuclear symbiont Nucleicultrix amoebiphila.</title>
        <authorList>
            <person name="Schulz F."/>
            <person name="Horn M."/>
        </authorList>
    </citation>
    <scope>NUCLEOTIDE SEQUENCE [LARGE SCALE GENOMIC DNA]</scope>
    <source>
        <strain evidence="1 2">FS5</strain>
    </source>
</reference>
<organism evidence="1 2">
    <name type="scientific">Candidatus Nucleicultrix amoebiphila FS5</name>
    <dbReference type="NCBI Taxonomy" id="1414854"/>
    <lineage>
        <taxon>Bacteria</taxon>
        <taxon>Pseudomonadati</taxon>
        <taxon>Pseudomonadota</taxon>
        <taxon>Alphaproteobacteria</taxon>
        <taxon>Holosporales</taxon>
        <taxon>Candidatus Nucleicultricaceae</taxon>
        <taxon>Candidatus Nucleicultrix</taxon>
    </lineage>
</organism>
<accession>A0A1W6N5N9</accession>
<dbReference type="EMBL" id="CP008743">
    <property type="protein sequence ID" value="ARN85195.1"/>
    <property type="molecule type" value="Genomic_DNA"/>
</dbReference>
<gene>
    <name evidence="1" type="ORF">GQ61_07765</name>
</gene>
<keyword evidence="2" id="KW-1185">Reference proteome</keyword>
<dbReference type="Proteomes" id="UP000237351">
    <property type="component" value="Chromosome"/>
</dbReference>
<proteinExistence type="predicted"/>
<dbReference type="AlphaFoldDB" id="A0A1W6N5N9"/>
<protein>
    <submittedName>
        <fullName evidence="1">Uncharacterized protein</fullName>
    </submittedName>
</protein>
<dbReference type="KEGG" id="naf:GQ61_07765"/>
<name>A0A1W6N5N9_9PROT</name>
<evidence type="ECO:0000313" key="2">
    <source>
        <dbReference type="Proteomes" id="UP000237351"/>
    </source>
</evidence>